<keyword evidence="1" id="KW-0732">Signal</keyword>
<name>A0AA40CVB3_9PEZI</name>
<evidence type="ECO:0000313" key="3">
    <source>
        <dbReference type="Proteomes" id="UP001175001"/>
    </source>
</evidence>
<evidence type="ECO:0000256" key="1">
    <source>
        <dbReference type="SAM" id="SignalP"/>
    </source>
</evidence>
<evidence type="ECO:0000313" key="2">
    <source>
        <dbReference type="EMBL" id="KAK0650539.1"/>
    </source>
</evidence>
<organism evidence="2 3">
    <name type="scientific">Lasiodiplodia hormozganensis</name>
    <dbReference type="NCBI Taxonomy" id="869390"/>
    <lineage>
        <taxon>Eukaryota</taxon>
        <taxon>Fungi</taxon>
        <taxon>Dikarya</taxon>
        <taxon>Ascomycota</taxon>
        <taxon>Pezizomycotina</taxon>
        <taxon>Dothideomycetes</taxon>
        <taxon>Dothideomycetes incertae sedis</taxon>
        <taxon>Botryosphaeriales</taxon>
        <taxon>Botryosphaeriaceae</taxon>
        <taxon>Lasiodiplodia</taxon>
    </lineage>
</organism>
<gene>
    <name evidence="2" type="ORF">DIS24_g6764</name>
</gene>
<protein>
    <submittedName>
        <fullName evidence="2">Uncharacterized protein</fullName>
    </submittedName>
</protein>
<reference evidence="2" key="1">
    <citation type="submission" date="2023-06" db="EMBL/GenBank/DDBJ databases">
        <title>Multi-omics analyses reveal the molecular pathogenesis toolkit of Lasiodiplodia hormozganensis, a cross-kingdom pathogen.</title>
        <authorList>
            <person name="Felix C."/>
            <person name="Meneses R."/>
            <person name="Goncalves M.F.M."/>
            <person name="Tilleman L."/>
            <person name="Duarte A.S."/>
            <person name="Jorrin-Novo J.V."/>
            <person name="Van De Peer Y."/>
            <person name="Deforce D."/>
            <person name="Van Nieuwerburgh F."/>
            <person name="Esteves A.C."/>
            <person name="Alves A."/>
        </authorList>
    </citation>
    <scope>NUCLEOTIDE SEQUENCE</scope>
    <source>
        <strain evidence="2">CBS 339.90</strain>
    </source>
</reference>
<dbReference type="Proteomes" id="UP001175001">
    <property type="component" value="Unassembled WGS sequence"/>
</dbReference>
<keyword evidence="3" id="KW-1185">Reference proteome</keyword>
<sequence>MRFTVALGLLASAAFVQSTSIEYLGDPTTNCPIAANELCPEGATDCDAGTLQRFCNECYGTARYQCRYFGTPESWGNCVKEITQASATAGTCTPPQ</sequence>
<feature type="signal peptide" evidence="1">
    <location>
        <begin position="1"/>
        <end position="18"/>
    </location>
</feature>
<dbReference type="AlphaFoldDB" id="A0AA40CVB3"/>
<proteinExistence type="predicted"/>
<accession>A0AA40CVB3</accession>
<feature type="chain" id="PRO_5041469246" evidence="1">
    <location>
        <begin position="19"/>
        <end position="96"/>
    </location>
</feature>
<comment type="caution">
    <text evidence="2">The sequence shown here is derived from an EMBL/GenBank/DDBJ whole genome shotgun (WGS) entry which is preliminary data.</text>
</comment>
<dbReference type="EMBL" id="JAUJDW010000035">
    <property type="protein sequence ID" value="KAK0650539.1"/>
    <property type="molecule type" value="Genomic_DNA"/>
</dbReference>